<accession>A0A8S5Q4F4</accession>
<proteinExistence type="predicted"/>
<reference evidence="1" key="1">
    <citation type="journal article" date="2021" name="Proc. Natl. Acad. Sci. U.S.A.">
        <title>A Catalog of Tens of Thousands of Viruses from Human Metagenomes Reveals Hidden Associations with Chronic Diseases.</title>
        <authorList>
            <person name="Tisza M.J."/>
            <person name="Buck C.B."/>
        </authorList>
    </citation>
    <scope>NUCLEOTIDE SEQUENCE</scope>
    <source>
        <strain evidence="1">CtGKi16</strain>
    </source>
</reference>
<dbReference type="EMBL" id="BK015577">
    <property type="protein sequence ID" value="DAE14214.1"/>
    <property type="molecule type" value="Genomic_DNA"/>
</dbReference>
<organism evidence="1">
    <name type="scientific">Siphoviridae sp. ctGKi16</name>
    <dbReference type="NCBI Taxonomy" id="2825410"/>
    <lineage>
        <taxon>Viruses</taxon>
        <taxon>Duplodnaviria</taxon>
        <taxon>Heunggongvirae</taxon>
        <taxon>Uroviricota</taxon>
        <taxon>Caudoviricetes</taxon>
    </lineage>
</organism>
<sequence>MTVDFSPVQKGTILLLSGSKEHIFFICNDPVYYPKMVKETFLAVNLTSITDAFETDPSCVLDVGDHPFIRHPSYVFYRRAEIFGAETVIHGVTSGDIRVHQPCEVSTFQRILTGFEISPHVKPVIKNYYQKYCVPSAANDAA</sequence>
<name>A0A8S5Q4F4_9CAUD</name>
<protein>
    <submittedName>
        <fullName evidence="1">Uncharacterized protein</fullName>
    </submittedName>
</protein>
<evidence type="ECO:0000313" key="1">
    <source>
        <dbReference type="EMBL" id="DAE14214.1"/>
    </source>
</evidence>